<keyword evidence="2" id="KW-0732">Signal</keyword>
<gene>
    <name evidence="3" type="ORF">ABV408_07045</name>
</gene>
<name>A0AB74UAC8_9GAMM</name>
<dbReference type="EMBL" id="CP159578">
    <property type="protein sequence ID" value="XCJ80932.1"/>
    <property type="molecule type" value="Genomic_DNA"/>
</dbReference>
<dbReference type="AlphaFoldDB" id="A0AB74UAC8"/>
<evidence type="ECO:0000256" key="2">
    <source>
        <dbReference type="SAM" id="SignalP"/>
    </source>
</evidence>
<feature type="compositionally biased region" description="Basic and acidic residues" evidence="1">
    <location>
        <begin position="57"/>
        <end position="67"/>
    </location>
</feature>
<evidence type="ECO:0000313" key="3">
    <source>
        <dbReference type="EMBL" id="XCJ80932.1"/>
    </source>
</evidence>
<dbReference type="RefSeq" id="WP_353981746.1">
    <property type="nucleotide sequence ID" value="NZ_CP159578.1"/>
</dbReference>
<proteinExistence type="predicted"/>
<feature type="chain" id="PRO_5044505967" description="Pentapeptide MXKDX repeat protein" evidence="2">
    <location>
        <begin position="25"/>
        <end position="114"/>
    </location>
</feature>
<evidence type="ECO:0008006" key="4">
    <source>
        <dbReference type="Google" id="ProtNLM"/>
    </source>
</evidence>
<feature type="region of interest" description="Disordered" evidence="1">
    <location>
        <begin position="30"/>
        <end position="114"/>
    </location>
</feature>
<reference evidence="3" key="1">
    <citation type="submission" date="2024-06" db="EMBL/GenBank/DDBJ databases">
        <title>Complete genome of Salinicola endophyticus HNIBRBA4755.</title>
        <authorList>
            <person name="Shin S.Y."/>
            <person name="Kang H."/>
            <person name="Song J."/>
        </authorList>
    </citation>
    <scope>NUCLEOTIDE SEQUENCE</scope>
    <source>
        <strain evidence="3">HNIBRBA4755</strain>
    </source>
</reference>
<feature type="compositionally biased region" description="Basic and acidic residues" evidence="1">
    <location>
        <begin position="83"/>
        <end position="93"/>
    </location>
</feature>
<accession>A0AB74UAC8</accession>
<evidence type="ECO:0000256" key="1">
    <source>
        <dbReference type="SAM" id="MobiDB-lite"/>
    </source>
</evidence>
<protein>
    <recommendedName>
        <fullName evidence="4">Pentapeptide MXKDX repeat protein</fullName>
    </recommendedName>
</protein>
<feature type="compositionally biased region" description="Basic and acidic residues" evidence="1">
    <location>
        <begin position="30"/>
        <end position="45"/>
    </location>
</feature>
<feature type="compositionally biased region" description="Low complexity" evidence="1">
    <location>
        <begin position="100"/>
        <end position="114"/>
    </location>
</feature>
<feature type="signal peptide" evidence="2">
    <location>
        <begin position="1"/>
        <end position="24"/>
    </location>
</feature>
<organism evidence="3">
    <name type="scientific">Salinicola endophyticus</name>
    <dbReference type="NCBI Taxonomy" id="1949083"/>
    <lineage>
        <taxon>Bacteria</taxon>
        <taxon>Pseudomonadati</taxon>
        <taxon>Pseudomonadota</taxon>
        <taxon>Gammaproteobacteria</taxon>
        <taxon>Oceanospirillales</taxon>
        <taxon>Halomonadaceae</taxon>
        <taxon>Salinicola</taxon>
    </lineage>
</organism>
<sequence length="114" mass="11822">MKKGIAVVTATALMLLGGAGMVYADSAAMKEAEQANQEPLKKGDGVTESQQDMMSGESEHQGMDESGHSAATDDAIDAMQEETDGKTDIKNAEDLDSINAQGQSDAAADAQKSQ</sequence>